<dbReference type="Proteomes" id="UP000183190">
    <property type="component" value="Unassembled WGS sequence"/>
</dbReference>
<keyword evidence="1" id="KW-1133">Transmembrane helix</keyword>
<dbReference type="OrthoDB" id="1821808at2"/>
<evidence type="ECO:0008006" key="4">
    <source>
        <dbReference type="Google" id="ProtNLM"/>
    </source>
</evidence>
<dbReference type="EMBL" id="FNWV01000002">
    <property type="protein sequence ID" value="SEH47257.1"/>
    <property type="molecule type" value="Genomic_DNA"/>
</dbReference>
<reference evidence="2 3" key="1">
    <citation type="submission" date="2016-10" db="EMBL/GenBank/DDBJ databases">
        <authorList>
            <person name="de Groot N.N."/>
        </authorList>
    </citation>
    <scope>NUCLEOTIDE SEQUENCE [LARGE SCALE GENOMIC DNA]</scope>
    <source>
        <strain evidence="2 3">YAD2003</strain>
    </source>
</reference>
<feature type="transmembrane region" description="Helical" evidence="1">
    <location>
        <begin position="82"/>
        <end position="104"/>
    </location>
</feature>
<dbReference type="RefSeq" id="WP_074714662.1">
    <property type="nucleotide sequence ID" value="NZ_FNWV01000002.1"/>
</dbReference>
<organism evidence="2 3">
    <name type="scientific">Ruminococcus flavefaciens</name>
    <dbReference type="NCBI Taxonomy" id="1265"/>
    <lineage>
        <taxon>Bacteria</taxon>
        <taxon>Bacillati</taxon>
        <taxon>Bacillota</taxon>
        <taxon>Clostridia</taxon>
        <taxon>Eubacteriales</taxon>
        <taxon>Oscillospiraceae</taxon>
        <taxon>Ruminococcus</taxon>
    </lineage>
</organism>
<evidence type="ECO:0000256" key="1">
    <source>
        <dbReference type="SAM" id="Phobius"/>
    </source>
</evidence>
<accession>A0A1H6IEH8</accession>
<dbReference type="AlphaFoldDB" id="A0A1H6IEH8"/>
<evidence type="ECO:0000313" key="2">
    <source>
        <dbReference type="EMBL" id="SEH47257.1"/>
    </source>
</evidence>
<sequence length="107" mass="11611">MKCPNCGGSLSENDIQCPYCDTFFDTYDDDYQLGFKIQKVNPEDDKINILILLISIITPVGLTVAVVYYLIGYVKCAKASLIAAFTPLVLAIAGALVFGIAELIKAL</sequence>
<proteinExistence type="predicted"/>
<keyword evidence="1" id="KW-0812">Transmembrane</keyword>
<gene>
    <name evidence="2" type="ORF">SAMN02910265_00880</name>
</gene>
<evidence type="ECO:0000313" key="3">
    <source>
        <dbReference type="Proteomes" id="UP000183190"/>
    </source>
</evidence>
<keyword evidence="1" id="KW-0472">Membrane</keyword>
<protein>
    <recommendedName>
        <fullName evidence="4">Zinc-ribbon domain-containing protein</fullName>
    </recommendedName>
</protein>
<name>A0A1H6IEH8_RUMFL</name>
<feature type="transmembrane region" description="Helical" evidence="1">
    <location>
        <begin position="49"/>
        <end position="70"/>
    </location>
</feature>